<dbReference type="GO" id="GO:0005739">
    <property type="term" value="C:mitochondrion"/>
    <property type="evidence" value="ECO:0007669"/>
    <property type="project" value="UniProtKB-SubCell"/>
</dbReference>
<protein>
    <submittedName>
        <fullName evidence="5">39S ribosomal protein L45, mitochondrial</fullName>
    </submittedName>
</protein>
<keyword evidence="5" id="KW-0689">Ribosomal protein</keyword>
<evidence type="ECO:0000256" key="1">
    <source>
        <dbReference type="ARBA" id="ARBA00004173"/>
    </source>
</evidence>
<dbReference type="InParanoid" id="A0A369K8H6"/>
<proteinExistence type="predicted"/>
<feature type="compositionally biased region" description="Low complexity" evidence="4">
    <location>
        <begin position="78"/>
        <end position="90"/>
    </location>
</feature>
<keyword evidence="3" id="KW-0496">Mitochondrion</keyword>
<dbReference type="PANTHER" id="PTHR28554">
    <property type="entry name" value="39S RIBOSOMAL PROTEIN L45, MITOCHONDRIAL"/>
    <property type="match status" value="1"/>
</dbReference>
<dbReference type="GO" id="GO:0005840">
    <property type="term" value="C:ribosome"/>
    <property type="evidence" value="ECO:0007669"/>
    <property type="project" value="UniProtKB-KW"/>
</dbReference>
<reference evidence="5" key="1">
    <citation type="submission" date="2018-04" db="EMBL/GenBank/DDBJ databases">
        <title>Whole genome sequencing of Hypsizygus marmoreus.</title>
        <authorList>
            <person name="Choi I.-G."/>
            <person name="Min B."/>
            <person name="Kim J.-G."/>
            <person name="Kim S."/>
            <person name="Oh Y.-L."/>
            <person name="Kong W.-S."/>
            <person name="Park H."/>
            <person name="Jeong J."/>
            <person name="Song E.-S."/>
        </authorList>
    </citation>
    <scope>NUCLEOTIDE SEQUENCE [LARGE SCALE GENOMIC DNA]</scope>
    <source>
        <strain evidence="5">51987-8</strain>
    </source>
</reference>
<evidence type="ECO:0000256" key="3">
    <source>
        <dbReference type="ARBA" id="ARBA00023128"/>
    </source>
</evidence>
<evidence type="ECO:0000313" key="5">
    <source>
        <dbReference type="EMBL" id="RDB29872.1"/>
    </source>
</evidence>
<evidence type="ECO:0000256" key="2">
    <source>
        <dbReference type="ARBA" id="ARBA00022946"/>
    </source>
</evidence>
<feature type="compositionally biased region" description="Polar residues" evidence="4">
    <location>
        <begin position="91"/>
        <end position="101"/>
    </location>
</feature>
<dbReference type="EMBL" id="LUEZ02000009">
    <property type="protein sequence ID" value="RDB29872.1"/>
    <property type="molecule type" value="Genomic_DNA"/>
</dbReference>
<comment type="caution">
    <text evidence="5">The sequence shown here is derived from an EMBL/GenBank/DDBJ whole genome shotgun (WGS) entry which is preliminary data.</text>
</comment>
<comment type="subcellular location">
    <subcellularLocation>
        <location evidence="1">Mitochondrion</location>
    </subcellularLocation>
</comment>
<accession>A0A369K8H6</accession>
<sequence length="397" mass="43979">MAFAFSRRCIGALCSQSGAGLTLAGPSRVGVCNLNFAARGYAAAAVKQKQKQKKAAPAAGASSKAALSPKSSGKRVAKAATSDATGTSASGRQTSAPLSSKTLKRASGGMSYKVPEKEQKKPQELTEEEQMAQVDQIVAMGKLFPTADPWGQRVDTLDVAIPYSVKPTERDKYPSLGAMWRQFLENRYNGAKNATCLLLLAQADAVPGVDLSEATRVQKFITQWPWRILSATSVKPNSWMEPLRKLALKTYQDLNTALAQQDDKTIKELTTSTYQDHTMHLLKKSRNPNLKYIWRFHGEVTPTRVISIRATEGYLATDDPKFGNRMMVHALVRIDSEQSLEIYDKRGTPLHASHSDDCPVEKRRVTEYLVFEKRMWYDGPWVIREQLWEAPGKLAAV</sequence>
<feature type="compositionally biased region" description="Basic and acidic residues" evidence="4">
    <location>
        <begin position="114"/>
        <end position="124"/>
    </location>
</feature>
<dbReference type="InterPro" id="IPR051975">
    <property type="entry name" value="mtLSU_mL45"/>
</dbReference>
<keyword evidence="6" id="KW-1185">Reference proteome</keyword>
<keyword evidence="5" id="KW-0687">Ribonucleoprotein</keyword>
<dbReference type="Proteomes" id="UP000076154">
    <property type="component" value="Unassembled WGS sequence"/>
</dbReference>
<keyword evidence="2" id="KW-0809">Transit peptide</keyword>
<feature type="compositionally biased region" description="Low complexity" evidence="4">
    <location>
        <begin position="55"/>
        <end position="71"/>
    </location>
</feature>
<dbReference type="PANTHER" id="PTHR28554:SF1">
    <property type="entry name" value="LARGE RIBOSOMAL SUBUNIT PROTEIN ML45"/>
    <property type="match status" value="1"/>
</dbReference>
<organism evidence="5 6">
    <name type="scientific">Hypsizygus marmoreus</name>
    <name type="common">White beech mushroom</name>
    <name type="synonym">Agaricus marmoreus</name>
    <dbReference type="NCBI Taxonomy" id="39966"/>
    <lineage>
        <taxon>Eukaryota</taxon>
        <taxon>Fungi</taxon>
        <taxon>Dikarya</taxon>
        <taxon>Basidiomycota</taxon>
        <taxon>Agaricomycotina</taxon>
        <taxon>Agaricomycetes</taxon>
        <taxon>Agaricomycetidae</taxon>
        <taxon>Agaricales</taxon>
        <taxon>Tricholomatineae</taxon>
        <taxon>Lyophyllaceae</taxon>
        <taxon>Hypsizygus</taxon>
    </lineage>
</organism>
<dbReference type="Gene3D" id="3.10.450.240">
    <property type="match status" value="1"/>
</dbReference>
<name>A0A369K8H6_HYPMA</name>
<dbReference type="AlphaFoldDB" id="A0A369K8H6"/>
<dbReference type="OrthoDB" id="19619at2759"/>
<gene>
    <name evidence="5" type="primary">mRpL45</name>
    <name evidence="5" type="ORF">Hypma_013951</name>
</gene>
<evidence type="ECO:0000313" key="6">
    <source>
        <dbReference type="Proteomes" id="UP000076154"/>
    </source>
</evidence>
<evidence type="ECO:0000256" key="4">
    <source>
        <dbReference type="SAM" id="MobiDB-lite"/>
    </source>
</evidence>
<dbReference type="STRING" id="39966.A0A369K8H6"/>
<feature type="region of interest" description="Disordered" evidence="4">
    <location>
        <begin position="54"/>
        <end position="130"/>
    </location>
</feature>